<protein>
    <submittedName>
        <fullName evidence="4">DUF4097 family beta strand repeat protein</fullName>
    </submittedName>
</protein>
<feature type="compositionally biased region" description="Polar residues" evidence="1">
    <location>
        <begin position="235"/>
        <end position="245"/>
    </location>
</feature>
<evidence type="ECO:0000313" key="4">
    <source>
        <dbReference type="EMBL" id="MBE1160575.1"/>
    </source>
</evidence>
<evidence type="ECO:0000256" key="1">
    <source>
        <dbReference type="SAM" id="MobiDB-lite"/>
    </source>
</evidence>
<evidence type="ECO:0000259" key="3">
    <source>
        <dbReference type="Pfam" id="PF13349"/>
    </source>
</evidence>
<accession>A0ABR9G958</accession>
<organism evidence="4 5">
    <name type="scientific">Dyella acidiphila</name>
    <dbReference type="NCBI Taxonomy" id="2775866"/>
    <lineage>
        <taxon>Bacteria</taxon>
        <taxon>Pseudomonadati</taxon>
        <taxon>Pseudomonadota</taxon>
        <taxon>Gammaproteobacteria</taxon>
        <taxon>Lysobacterales</taxon>
        <taxon>Rhodanobacteraceae</taxon>
        <taxon>Dyella</taxon>
    </lineage>
</organism>
<gene>
    <name evidence="4" type="ORF">IGX34_09240</name>
</gene>
<dbReference type="Pfam" id="PF13349">
    <property type="entry name" value="DUF4097"/>
    <property type="match status" value="1"/>
</dbReference>
<dbReference type="InterPro" id="IPR025164">
    <property type="entry name" value="Toastrack_DUF4097"/>
</dbReference>
<feature type="region of interest" description="Disordered" evidence="1">
    <location>
        <begin position="235"/>
        <end position="258"/>
    </location>
</feature>
<keyword evidence="2" id="KW-0732">Signal</keyword>
<reference evidence="4 5" key="1">
    <citation type="submission" date="2020-09" db="EMBL/GenBank/DDBJ databases">
        <title>Dyella sp. 7MK23 isolated from forest soil.</title>
        <authorList>
            <person name="Fu J."/>
        </authorList>
    </citation>
    <scope>NUCLEOTIDE SEQUENCE [LARGE SCALE GENOMIC DNA]</scope>
    <source>
        <strain evidence="4 5">7MK23</strain>
    </source>
</reference>
<feature type="domain" description="DUF4097" evidence="3">
    <location>
        <begin position="75"/>
        <end position="242"/>
    </location>
</feature>
<dbReference type="Proteomes" id="UP000651010">
    <property type="component" value="Unassembled WGS sequence"/>
</dbReference>
<dbReference type="Gene3D" id="2.160.20.120">
    <property type="match status" value="1"/>
</dbReference>
<feature type="signal peptide" evidence="2">
    <location>
        <begin position="1"/>
        <end position="19"/>
    </location>
</feature>
<feature type="chain" id="PRO_5045755728" evidence="2">
    <location>
        <begin position="20"/>
        <end position="258"/>
    </location>
</feature>
<evidence type="ECO:0000256" key="2">
    <source>
        <dbReference type="SAM" id="SignalP"/>
    </source>
</evidence>
<evidence type="ECO:0000313" key="5">
    <source>
        <dbReference type="Proteomes" id="UP000651010"/>
    </source>
</evidence>
<keyword evidence="5" id="KW-1185">Reference proteome</keyword>
<name>A0ABR9G958_9GAMM</name>
<dbReference type="RefSeq" id="WP_192555427.1">
    <property type="nucleotide sequence ID" value="NZ_JACZZA010000004.1"/>
</dbReference>
<proteinExistence type="predicted"/>
<comment type="caution">
    <text evidence="4">The sequence shown here is derived from an EMBL/GenBank/DDBJ whole genome shotgun (WGS) entry which is preliminary data.</text>
</comment>
<dbReference type="EMBL" id="JACZZA010000004">
    <property type="protein sequence ID" value="MBE1160575.1"/>
    <property type="molecule type" value="Genomic_DNA"/>
</dbReference>
<sequence length="258" mass="26360">MRRTLVLLPLLLLSLTAAADECRYSAPRNLHDDLSGVRGVQIELHSHDMHLVGSGSSSTLEITGRACASSEAALDNLQVSSHREGDQLIIEVGGGHGVNISFFGVSYQDLDLQIQLPSSMPVTVNDGSGDAYISGLNQLDVQTGSGDLHIHDIAGAVSVSAGSGDVEMVHIGSLRSGSLGSGDLNARDVKSDVHIGSVGSGDVALDGVGGSVEVGTLGSGDLTVNNVRGNLTVSAKGSGDVSHSNIGGHVNVPHDDDD</sequence>